<dbReference type="Gene3D" id="3.40.50.2000">
    <property type="entry name" value="Glycogen Phosphorylase B"/>
    <property type="match status" value="2"/>
</dbReference>
<dbReference type="EMBL" id="ATDL01000022">
    <property type="protein sequence ID" value="ERJ57290.1"/>
    <property type="molecule type" value="Genomic_DNA"/>
</dbReference>
<evidence type="ECO:0000256" key="1">
    <source>
        <dbReference type="ARBA" id="ARBA00022676"/>
    </source>
</evidence>
<protein>
    <recommendedName>
        <fullName evidence="5">Glycosyl transferase family 9</fullName>
    </recommendedName>
</protein>
<evidence type="ECO:0000313" key="4">
    <source>
        <dbReference type="Proteomes" id="UP000016584"/>
    </source>
</evidence>
<evidence type="ECO:0000256" key="2">
    <source>
        <dbReference type="ARBA" id="ARBA00022679"/>
    </source>
</evidence>
<evidence type="ECO:0000313" key="3">
    <source>
        <dbReference type="EMBL" id="ERJ57290.1"/>
    </source>
</evidence>
<reference evidence="3 4" key="1">
    <citation type="journal article" date="2013" name="Genome Announc.">
        <title>The Draft Genome Sequence of Sphingomonas paucimobilis Strain HER1398 (Proteobacteria), Host to the Giant PAU Phage, Indicates That It Is a Member of the Genus Sphingobacterium (Bacteroidetes).</title>
        <authorList>
            <person name="White R.A.III."/>
            <person name="Suttle C.A."/>
        </authorList>
    </citation>
    <scope>NUCLEOTIDE SEQUENCE [LARGE SCALE GENOMIC DNA]</scope>
    <source>
        <strain evidence="3 4">HER1398</strain>
    </source>
</reference>
<evidence type="ECO:0008006" key="5">
    <source>
        <dbReference type="Google" id="ProtNLM"/>
    </source>
</evidence>
<sequence>MNAKPMPVPLKIAVFRALQLGDLLCALPAVAHLKRCFPDSILYMIGLPHMKSLVERYDFIDEFIVFPGYAGLPELPTPDLAEIDRFVQEMQKRDFDLLLQMHGSGTIVNDFLKLWEAKRLIGFCPDRRNANKDWLHYPDDLHEVDRHLALLEHMGLKVESTDRRILFPLKFSDWEGFHVLERQVNLRHYAIVHVGSRNVDRQWPLSNFKYLAEYLHHRGLQIVLTGTVAEENLVDEMEQLLEIPVINLAGKTDLGVLGCLVRNAAMLVCNCTGISHVAAALETCSIVISLDGEPNRWGPINKSLHTTYNGREELDLVDMEAVIDRMLQVH</sequence>
<gene>
    <name evidence="3" type="ORF">M472_00780</name>
</gene>
<dbReference type="AlphaFoldDB" id="U2HPS4"/>
<proteinExistence type="predicted"/>
<dbReference type="InterPro" id="IPR051199">
    <property type="entry name" value="LPS_LOS_Heptosyltrfase"/>
</dbReference>
<dbReference type="Pfam" id="PF01075">
    <property type="entry name" value="Glyco_transf_9"/>
    <property type="match status" value="1"/>
</dbReference>
<name>U2HPS4_9SPHI</name>
<accession>U2HPS4</accession>
<dbReference type="SUPFAM" id="SSF53756">
    <property type="entry name" value="UDP-Glycosyltransferase/glycogen phosphorylase"/>
    <property type="match status" value="1"/>
</dbReference>
<dbReference type="eggNOG" id="COG0859">
    <property type="taxonomic scope" value="Bacteria"/>
</dbReference>
<dbReference type="STRING" id="1346330.M472_00780"/>
<dbReference type="PANTHER" id="PTHR30160:SF1">
    <property type="entry name" value="LIPOPOLYSACCHARIDE 1,2-N-ACETYLGLUCOSAMINETRANSFERASE-RELATED"/>
    <property type="match status" value="1"/>
</dbReference>
<keyword evidence="1" id="KW-0328">Glycosyltransferase</keyword>
<keyword evidence="2" id="KW-0808">Transferase</keyword>
<dbReference type="PATRIC" id="fig|1346330.5.peg.4021"/>
<dbReference type="Proteomes" id="UP000016584">
    <property type="component" value="Unassembled WGS sequence"/>
</dbReference>
<comment type="caution">
    <text evidence="3">The sequence shown here is derived from an EMBL/GenBank/DDBJ whole genome shotgun (WGS) entry which is preliminary data.</text>
</comment>
<dbReference type="GO" id="GO:0005829">
    <property type="term" value="C:cytosol"/>
    <property type="evidence" value="ECO:0007669"/>
    <property type="project" value="TreeGrafter"/>
</dbReference>
<dbReference type="CDD" id="cd03789">
    <property type="entry name" value="GT9_LPS_heptosyltransferase"/>
    <property type="match status" value="1"/>
</dbReference>
<keyword evidence="4" id="KW-1185">Reference proteome</keyword>
<dbReference type="PANTHER" id="PTHR30160">
    <property type="entry name" value="TETRAACYLDISACCHARIDE 4'-KINASE-RELATED"/>
    <property type="match status" value="1"/>
</dbReference>
<organism evidence="3 4">
    <name type="scientific">Sphingobacterium paucimobilis HER1398</name>
    <dbReference type="NCBI Taxonomy" id="1346330"/>
    <lineage>
        <taxon>Bacteria</taxon>
        <taxon>Pseudomonadati</taxon>
        <taxon>Bacteroidota</taxon>
        <taxon>Sphingobacteriia</taxon>
        <taxon>Sphingobacteriales</taxon>
        <taxon>Sphingobacteriaceae</taxon>
        <taxon>Sphingobacterium</taxon>
    </lineage>
</organism>
<dbReference type="InterPro" id="IPR002201">
    <property type="entry name" value="Glyco_trans_9"/>
</dbReference>
<dbReference type="GO" id="GO:0008713">
    <property type="term" value="F:ADP-heptose-lipopolysaccharide heptosyltransferase activity"/>
    <property type="evidence" value="ECO:0007669"/>
    <property type="project" value="TreeGrafter"/>
</dbReference>
<dbReference type="GO" id="GO:0009244">
    <property type="term" value="P:lipopolysaccharide core region biosynthetic process"/>
    <property type="evidence" value="ECO:0007669"/>
    <property type="project" value="TreeGrafter"/>
</dbReference>